<organism evidence="1 2">
    <name type="scientific">Choristoneura fumiferana</name>
    <name type="common">Spruce budworm moth</name>
    <name type="synonym">Archips fumiferana</name>
    <dbReference type="NCBI Taxonomy" id="7141"/>
    <lineage>
        <taxon>Eukaryota</taxon>
        <taxon>Metazoa</taxon>
        <taxon>Ecdysozoa</taxon>
        <taxon>Arthropoda</taxon>
        <taxon>Hexapoda</taxon>
        <taxon>Insecta</taxon>
        <taxon>Pterygota</taxon>
        <taxon>Neoptera</taxon>
        <taxon>Endopterygota</taxon>
        <taxon>Lepidoptera</taxon>
        <taxon>Glossata</taxon>
        <taxon>Ditrysia</taxon>
        <taxon>Tortricoidea</taxon>
        <taxon>Tortricidae</taxon>
        <taxon>Tortricinae</taxon>
        <taxon>Choristoneura</taxon>
    </lineage>
</organism>
<protein>
    <submittedName>
        <fullName evidence="1">Uncharacterized protein</fullName>
    </submittedName>
</protein>
<dbReference type="EMBL" id="CM046111">
    <property type="protein sequence ID" value="KAI8425172.1"/>
    <property type="molecule type" value="Genomic_DNA"/>
</dbReference>
<evidence type="ECO:0000313" key="2">
    <source>
        <dbReference type="Proteomes" id="UP001064048"/>
    </source>
</evidence>
<evidence type="ECO:0000313" key="1">
    <source>
        <dbReference type="EMBL" id="KAI8425172.1"/>
    </source>
</evidence>
<reference evidence="1 2" key="1">
    <citation type="journal article" date="2022" name="Genome Biol. Evol.">
        <title>The Spruce Budworm Genome: Reconstructing the Evolutionary History of Antifreeze Proteins.</title>
        <authorList>
            <person name="Beliveau C."/>
            <person name="Gagne P."/>
            <person name="Picq S."/>
            <person name="Vernygora O."/>
            <person name="Keeling C.I."/>
            <person name="Pinkney K."/>
            <person name="Doucet D."/>
            <person name="Wen F."/>
            <person name="Johnston J.S."/>
            <person name="Maaroufi H."/>
            <person name="Boyle B."/>
            <person name="Laroche J."/>
            <person name="Dewar K."/>
            <person name="Juretic N."/>
            <person name="Blackburn G."/>
            <person name="Nisole A."/>
            <person name="Brunet B."/>
            <person name="Brandao M."/>
            <person name="Lumley L."/>
            <person name="Duan J."/>
            <person name="Quan G."/>
            <person name="Lucarotti C.J."/>
            <person name="Roe A.D."/>
            <person name="Sperling F.A.H."/>
            <person name="Levesque R.C."/>
            <person name="Cusson M."/>
        </authorList>
    </citation>
    <scope>NUCLEOTIDE SEQUENCE [LARGE SCALE GENOMIC DNA]</scope>
    <source>
        <strain evidence="1">Glfc:IPQL:Cfum</strain>
    </source>
</reference>
<dbReference type="Proteomes" id="UP001064048">
    <property type="component" value="Chromosome 11"/>
</dbReference>
<keyword evidence="2" id="KW-1185">Reference proteome</keyword>
<sequence>MIVNYFSKHWQHRRQVDIEKEEEYDYDALINEYYAEAIREEMSNETYHVVKIVGCAYYSDEKKHFLNLDKKAEVFKDVFKHKKEQLKDTEHRIRQRGEELVRDIKQQRELTGQRLREKSEHLVKDILETKAKVKERIEEVVEGAKPSEYLYPPELLQRLDFSKSPATFKPKISAAQPGEDWMVVRPLQRSDYDKGFLQLLSQLTSVGNVSQKQFDERFTQMKQSGGYYVTVIEDTRIAKLIGAATLTVEQKFIHNCSLRGRLEDVVVNDTYRGKQLGKLIVVTVSLLAQEVGCYKMSLDCKDKLIKFYETLGYKLEPGNSNAMNMRFDDPS</sequence>
<proteinExistence type="predicted"/>
<name>A0ACC0JLY2_CHOFU</name>
<accession>A0ACC0JLY2</accession>
<comment type="caution">
    <text evidence="1">The sequence shown here is derived from an EMBL/GenBank/DDBJ whole genome shotgun (WGS) entry which is preliminary data.</text>
</comment>
<gene>
    <name evidence="1" type="ORF">MSG28_006998</name>
</gene>